<evidence type="ECO:0000259" key="1">
    <source>
        <dbReference type="Pfam" id="PF00884"/>
    </source>
</evidence>
<dbReference type="PANTHER" id="PTHR43751:SF1">
    <property type="entry name" value="SULFATASE ATSG-RELATED"/>
    <property type="match status" value="1"/>
</dbReference>
<evidence type="ECO:0000313" key="3">
    <source>
        <dbReference type="Proteomes" id="UP000536179"/>
    </source>
</evidence>
<dbReference type="RefSeq" id="WP_184308776.1">
    <property type="nucleotide sequence ID" value="NZ_JACHXU010000028.1"/>
</dbReference>
<keyword evidence="3" id="KW-1185">Reference proteome</keyword>
<dbReference type="PANTHER" id="PTHR43751">
    <property type="entry name" value="SULFATASE"/>
    <property type="match status" value="1"/>
</dbReference>
<organism evidence="2 3">
    <name type="scientific">Aporhodopirellula rubra</name>
    <dbReference type="NCBI Taxonomy" id="980271"/>
    <lineage>
        <taxon>Bacteria</taxon>
        <taxon>Pseudomonadati</taxon>
        <taxon>Planctomycetota</taxon>
        <taxon>Planctomycetia</taxon>
        <taxon>Pirellulales</taxon>
        <taxon>Pirellulaceae</taxon>
        <taxon>Aporhodopirellula</taxon>
    </lineage>
</organism>
<gene>
    <name evidence="2" type="ORF">FHS27_005693</name>
</gene>
<protein>
    <submittedName>
        <fullName evidence="2">Putative sulfatase</fullName>
        <ecNumber evidence="2">3.1.6.-</ecNumber>
    </submittedName>
</protein>
<evidence type="ECO:0000313" key="2">
    <source>
        <dbReference type="EMBL" id="MBB3209848.1"/>
    </source>
</evidence>
<proteinExistence type="predicted"/>
<dbReference type="EMBL" id="JACHXU010000028">
    <property type="protein sequence ID" value="MBB3209848.1"/>
    <property type="molecule type" value="Genomic_DNA"/>
</dbReference>
<dbReference type="Proteomes" id="UP000536179">
    <property type="component" value="Unassembled WGS sequence"/>
</dbReference>
<dbReference type="AlphaFoldDB" id="A0A7W5E5B5"/>
<dbReference type="InterPro" id="IPR000917">
    <property type="entry name" value="Sulfatase_N"/>
</dbReference>
<dbReference type="Gene3D" id="3.40.720.10">
    <property type="entry name" value="Alkaline Phosphatase, subunit A"/>
    <property type="match status" value="1"/>
</dbReference>
<name>A0A7W5E5B5_9BACT</name>
<dbReference type="InterPro" id="IPR017850">
    <property type="entry name" value="Alkaline_phosphatase_core_sf"/>
</dbReference>
<feature type="domain" description="Sulfatase N-terminal" evidence="1">
    <location>
        <begin position="56"/>
        <end position="329"/>
    </location>
</feature>
<reference evidence="2 3" key="1">
    <citation type="submission" date="2020-08" db="EMBL/GenBank/DDBJ databases">
        <title>Genomic Encyclopedia of Type Strains, Phase III (KMG-III): the genomes of soil and plant-associated and newly described type strains.</title>
        <authorList>
            <person name="Whitman W."/>
        </authorList>
    </citation>
    <scope>NUCLEOTIDE SEQUENCE [LARGE SCALE GENOMIC DNA]</scope>
    <source>
        <strain evidence="2 3">CECT 8075</strain>
    </source>
</reference>
<keyword evidence="2" id="KW-0378">Hydrolase</keyword>
<dbReference type="EC" id="3.1.6.-" evidence="2"/>
<dbReference type="Pfam" id="PF00884">
    <property type="entry name" value="Sulfatase"/>
    <property type="match status" value="1"/>
</dbReference>
<sequence length="510" mass="57059">MMIRYQPRIRPSFLTPPRTYRHPQNAATRALWAFSLFLVFGSLFAPARTVDATTPPNALIILADDCTFNDLPVYGGVNAKTPNLDQFATEGMVFNHAYLAEAMCQPCRAELYTGQYPMRNGCAWNHSSSLSETQSMPHHLGKIGYRVGLAGKVHVAPRKAFPFEKVDGFEPACTHNPTRPHDLSSVREFITRSGDEPFCLVVALVDPHVPWVMGDASKYPPAELELPPNIADTELTREAFSRYLAEITYMDGQVGELLSMLDSTGHTDDTLVMFSSEQGSQFPGNKWTNWDTGLHTALIARWPGVVPRGVRTDALVQYADVLPTLVDVASGTVDTDAFDGTSFLPVLKQQTDTHRQYVYGVHNNVPEGPPYPVRSISNGTYRYIRNLSPNNLYIEKHVMGTQHETNVARNYWRTWVWDSTTSPDIYNLVLRYQHRPAETLYHTASDPYEMQNLIGSDSTASIHQELSSELDRWLESQGDPGIDQDTIATHRAAKQGNHLYRAPAAKSDSN</sequence>
<dbReference type="GO" id="GO:0016787">
    <property type="term" value="F:hydrolase activity"/>
    <property type="evidence" value="ECO:0007669"/>
    <property type="project" value="UniProtKB-KW"/>
</dbReference>
<comment type="caution">
    <text evidence="2">The sequence shown here is derived from an EMBL/GenBank/DDBJ whole genome shotgun (WGS) entry which is preliminary data.</text>
</comment>
<dbReference type="SUPFAM" id="SSF53649">
    <property type="entry name" value="Alkaline phosphatase-like"/>
    <property type="match status" value="1"/>
</dbReference>
<accession>A0A7W5E5B5</accession>
<dbReference type="CDD" id="cd16027">
    <property type="entry name" value="SGSH"/>
    <property type="match status" value="1"/>
</dbReference>
<dbReference type="InterPro" id="IPR052701">
    <property type="entry name" value="GAG_Ulvan_Degrading_Sulfatases"/>
</dbReference>